<keyword evidence="10" id="KW-1185">Reference proteome</keyword>
<gene>
    <name evidence="9" type="ORF">SLEP1_g40548</name>
</gene>
<feature type="compositionally biased region" description="Low complexity" evidence="7">
    <location>
        <begin position="56"/>
        <end position="71"/>
    </location>
</feature>
<keyword evidence="3 6" id="KW-0805">Transcription regulation</keyword>
<dbReference type="NCBIfam" id="TIGR01568">
    <property type="entry name" value="A_thal_3678"/>
    <property type="match status" value="1"/>
</dbReference>
<dbReference type="InterPro" id="IPR006458">
    <property type="entry name" value="Ovate_C"/>
</dbReference>
<reference evidence="9 10" key="1">
    <citation type="journal article" date="2021" name="Commun. Biol.">
        <title>The genome of Shorea leprosula (Dipterocarpaceae) highlights the ecological relevance of drought in aseasonal tropical rainforests.</title>
        <authorList>
            <person name="Ng K.K.S."/>
            <person name="Kobayashi M.J."/>
            <person name="Fawcett J.A."/>
            <person name="Hatakeyama M."/>
            <person name="Paape T."/>
            <person name="Ng C.H."/>
            <person name="Ang C.C."/>
            <person name="Tnah L.H."/>
            <person name="Lee C.T."/>
            <person name="Nishiyama T."/>
            <person name="Sese J."/>
            <person name="O'Brien M.J."/>
            <person name="Copetti D."/>
            <person name="Mohd Noor M.I."/>
            <person name="Ong R.C."/>
            <person name="Putra M."/>
            <person name="Sireger I.Z."/>
            <person name="Indrioko S."/>
            <person name="Kosugi Y."/>
            <person name="Izuno A."/>
            <person name="Isagi Y."/>
            <person name="Lee S.L."/>
            <person name="Shimizu K.K."/>
        </authorList>
    </citation>
    <scope>NUCLEOTIDE SEQUENCE [LARGE SCALE GENOMIC DNA]</scope>
    <source>
        <strain evidence="9">214</strain>
    </source>
</reference>
<sequence>MGKKMKLLPFLSQKPSSSWSWPSCQQPRTLSFRANDSIIKTVNTANVDPETGTPDSIFSNSSESPSFSTAASDDDTVAMGGDSVENVIRGLRSERLFFEPGETSSILEEAKASSALPLKQSTLFLSMESIDPFMDFRKSMEEMVEAHGLKDWDGLEELLCWYLRVNAKGNHGYIFGAFVDLLVGIAISSAFASSTLCCSCSHSPSSPLSFYTSSSSSSEDSSTTRCVSSLEAEEIDNVHCLSTLLEAEEIRGDEDGV</sequence>
<feature type="domain" description="OVATE" evidence="8">
    <location>
        <begin position="125"/>
        <end position="184"/>
    </location>
</feature>
<evidence type="ECO:0000313" key="9">
    <source>
        <dbReference type="EMBL" id="GKV31891.1"/>
    </source>
</evidence>
<dbReference type="InterPro" id="IPR038933">
    <property type="entry name" value="Ovate"/>
</dbReference>
<evidence type="ECO:0000313" key="10">
    <source>
        <dbReference type="Proteomes" id="UP001054252"/>
    </source>
</evidence>
<evidence type="ECO:0000256" key="3">
    <source>
        <dbReference type="ARBA" id="ARBA00023015"/>
    </source>
</evidence>
<comment type="subcellular location">
    <subcellularLocation>
        <location evidence="1 6">Nucleus</location>
    </subcellularLocation>
</comment>
<dbReference type="PROSITE" id="PS51754">
    <property type="entry name" value="OVATE"/>
    <property type="match status" value="1"/>
</dbReference>
<dbReference type="Proteomes" id="UP001054252">
    <property type="component" value="Unassembled WGS sequence"/>
</dbReference>
<keyword evidence="5 6" id="KW-0539">Nucleus</keyword>
<dbReference type="GO" id="GO:0005634">
    <property type="term" value="C:nucleus"/>
    <property type="evidence" value="ECO:0007669"/>
    <property type="project" value="UniProtKB-SubCell"/>
</dbReference>
<comment type="caution">
    <text evidence="9">The sequence shown here is derived from an EMBL/GenBank/DDBJ whole genome shotgun (WGS) entry which is preliminary data.</text>
</comment>
<dbReference type="Pfam" id="PF04844">
    <property type="entry name" value="Ovate"/>
    <property type="match status" value="1"/>
</dbReference>
<evidence type="ECO:0000256" key="6">
    <source>
        <dbReference type="RuleBase" id="RU367028"/>
    </source>
</evidence>
<dbReference type="EMBL" id="BPVZ01000093">
    <property type="protein sequence ID" value="GKV31891.1"/>
    <property type="molecule type" value="Genomic_DNA"/>
</dbReference>
<proteinExistence type="predicted"/>
<protein>
    <recommendedName>
        <fullName evidence="6">Transcription repressor</fullName>
    </recommendedName>
    <alternativeName>
        <fullName evidence="6">Ovate family protein</fullName>
    </alternativeName>
</protein>
<dbReference type="GO" id="GO:0045892">
    <property type="term" value="P:negative regulation of DNA-templated transcription"/>
    <property type="evidence" value="ECO:0007669"/>
    <property type="project" value="UniProtKB-UniRule"/>
</dbReference>
<evidence type="ECO:0000256" key="4">
    <source>
        <dbReference type="ARBA" id="ARBA00023163"/>
    </source>
</evidence>
<evidence type="ECO:0000256" key="1">
    <source>
        <dbReference type="ARBA" id="ARBA00004123"/>
    </source>
</evidence>
<organism evidence="9 10">
    <name type="scientific">Rubroshorea leprosula</name>
    <dbReference type="NCBI Taxonomy" id="152421"/>
    <lineage>
        <taxon>Eukaryota</taxon>
        <taxon>Viridiplantae</taxon>
        <taxon>Streptophyta</taxon>
        <taxon>Embryophyta</taxon>
        <taxon>Tracheophyta</taxon>
        <taxon>Spermatophyta</taxon>
        <taxon>Magnoliopsida</taxon>
        <taxon>eudicotyledons</taxon>
        <taxon>Gunneridae</taxon>
        <taxon>Pentapetalae</taxon>
        <taxon>rosids</taxon>
        <taxon>malvids</taxon>
        <taxon>Malvales</taxon>
        <taxon>Dipterocarpaceae</taxon>
        <taxon>Rubroshorea</taxon>
    </lineage>
</organism>
<feature type="region of interest" description="Disordered" evidence="7">
    <location>
        <begin position="45"/>
        <end position="79"/>
    </location>
</feature>
<keyword evidence="4 6" id="KW-0804">Transcription</keyword>
<comment type="function">
    <text evidence="6">Transcriptional repressor that regulates multiple aspects of plant growth and development.</text>
</comment>
<accession>A0AAV5L3R0</accession>
<keyword evidence="2 6" id="KW-0678">Repressor</keyword>
<dbReference type="PANTHER" id="PTHR33057:SF98">
    <property type="entry name" value="TRANSCRIPTION REPRESSOR OFP18"/>
    <property type="match status" value="1"/>
</dbReference>
<evidence type="ECO:0000256" key="5">
    <source>
        <dbReference type="ARBA" id="ARBA00023242"/>
    </source>
</evidence>
<dbReference type="AlphaFoldDB" id="A0AAV5L3R0"/>
<evidence type="ECO:0000259" key="8">
    <source>
        <dbReference type="PROSITE" id="PS51754"/>
    </source>
</evidence>
<dbReference type="PANTHER" id="PTHR33057">
    <property type="entry name" value="TRANSCRIPTION REPRESSOR OFP7-RELATED"/>
    <property type="match status" value="1"/>
</dbReference>
<evidence type="ECO:0000256" key="2">
    <source>
        <dbReference type="ARBA" id="ARBA00022491"/>
    </source>
</evidence>
<evidence type="ECO:0000256" key="7">
    <source>
        <dbReference type="SAM" id="MobiDB-lite"/>
    </source>
</evidence>
<name>A0AAV5L3R0_9ROSI</name>